<evidence type="ECO:0000313" key="2">
    <source>
        <dbReference type="EMBL" id="PHT38441.1"/>
    </source>
</evidence>
<dbReference type="InterPro" id="IPR050942">
    <property type="entry name" value="F-box_BR-signaling"/>
</dbReference>
<gene>
    <name evidence="2" type="ORF">CQW23_22014</name>
</gene>
<name>A0A2G2VZP9_CAPBA</name>
<dbReference type="PANTHER" id="PTHR44259:SF43">
    <property type="entry name" value="DUF295 DOMAIN-CONTAINING PROTEIN"/>
    <property type="match status" value="1"/>
</dbReference>
<dbReference type="OrthoDB" id="1305691at2759"/>
<evidence type="ECO:0000313" key="3">
    <source>
        <dbReference type="Proteomes" id="UP000224567"/>
    </source>
</evidence>
<dbReference type="PANTHER" id="PTHR44259">
    <property type="entry name" value="OS07G0183000 PROTEIN-RELATED"/>
    <property type="match status" value="1"/>
</dbReference>
<dbReference type="STRING" id="33114.A0A2G2VZP9"/>
<accession>A0A2G2VZP9</accession>
<dbReference type="EMBL" id="MLFT02000009">
    <property type="protein sequence ID" value="PHT38441.1"/>
    <property type="molecule type" value="Genomic_DNA"/>
</dbReference>
<organism evidence="2 3">
    <name type="scientific">Capsicum baccatum</name>
    <name type="common">Peruvian pepper</name>
    <dbReference type="NCBI Taxonomy" id="33114"/>
    <lineage>
        <taxon>Eukaryota</taxon>
        <taxon>Viridiplantae</taxon>
        <taxon>Streptophyta</taxon>
        <taxon>Embryophyta</taxon>
        <taxon>Tracheophyta</taxon>
        <taxon>Spermatophyta</taxon>
        <taxon>Magnoliopsida</taxon>
        <taxon>eudicotyledons</taxon>
        <taxon>Gunneridae</taxon>
        <taxon>Pentapetalae</taxon>
        <taxon>asterids</taxon>
        <taxon>lamiids</taxon>
        <taxon>Solanales</taxon>
        <taxon>Solanaceae</taxon>
        <taxon>Solanoideae</taxon>
        <taxon>Capsiceae</taxon>
        <taxon>Capsicum</taxon>
    </lineage>
</organism>
<feature type="domain" description="KIB1-4 beta-propeller" evidence="1">
    <location>
        <begin position="12"/>
        <end position="137"/>
    </location>
</feature>
<dbReference type="Proteomes" id="UP000224567">
    <property type="component" value="Unassembled WGS sequence"/>
</dbReference>
<comment type="caution">
    <text evidence="2">The sequence shown here is derived from an EMBL/GenBank/DDBJ whole genome shotgun (WGS) entry which is preliminary data.</text>
</comment>
<keyword evidence="3" id="KW-1185">Reference proteome</keyword>
<proteinExistence type="predicted"/>
<dbReference type="Pfam" id="PF03478">
    <property type="entry name" value="Beta-prop_KIB1-4"/>
    <property type="match status" value="1"/>
</dbReference>
<reference evidence="3" key="2">
    <citation type="journal article" date="2017" name="J. Anim. Genet.">
        <title>Multiple reference genome sequences of hot pepper reveal the massive evolution of plant disease resistance genes by retroduplication.</title>
        <authorList>
            <person name="Kim S."/>
            <person name="Park J."/>
            <person name="Yeom S.-I."/>
            <person name="Kim Y.-M."/>
            <person name="Seo E."/>
            <person name="Kim K.-T."/>
            <person name="Kim M.-S."/>
            <person name="Lee J.M."/>
            <person name="Cheong K."/>
            <person name="Shin H.-S."/>
            <person name="Kim S.-B."/>
            <person name="Han K."/>
            <person name="Lee J."/>
            <person name="Park M."/>
            <person name="Lee H.-A."/>
            <person name="Lee H.-Y."/>
            <person name="Lee Y."/>
            <person name="Oh S."/>
            <person name="Lee J.H."/>
            <person name="Choi E."/>
            <person name="Choi E."/>
            <person name="Lee S.E."/>
            <person name="Jeon J."/>
            <person name="Kim H."/>
            <person name="Choi G."/>
            <person name="Song H."/>
            <person name="Lee J."/>
            <person name="Lee S.-C."/>
            <person name="Kwon J.-K."/>
            <person name="Lee H.-Y."/>
            <person name="Koo N."/>
            <person name="Hong Y."/>
            <person name="Kim R.W."/>
            <person name="Kang W.-H."/>
            <person name="Huh J.H."/>
            <person name="Kang B.-C."/>
            <person name="Yang T.-J."/>
            <person name="Lee Y.-H."/>
            <person name="Bennetzen J.L."/>
            <person name="Choi D."/>
        </authorList>
    </citation>
    <scope>NUCLEOTIDE SEQUENCE [LARGE SCALE GENOMIC DNA]</scope>
    <source>
        <strain evidence="3">cv. PBC81</strain>
    </source>
</reference>
<reference evidence="2 3" key="1">
    <citation type="journal article" date="2017" name="Genome Biol.">
        <title>New reference genome sequences of hot pepper reveal the massive evolution of plant disease-resistance genes by retroduplication.</title>
        <authorList>
            <person name="Kim S."/>
            <person name="Park J."/>
            <person name="Yeom S.I."/>
            <person name="Kim Y.M."/>
            <person name="Seo E."/>
            <person name="Kim K.T."/>
            <person name="Kim M.S."/>
            <person name="Lee J.M."/>
            <person name="Cheong K."/>
            <person name="Shin H.S."/>
            <person name="Kim S.B."/>
            <person name="Han K."/>
            <person name="Lee J."/>
            <person name="Park M."/>
            <person name="Lee H.A."/>
            <person name="Lee H.Y."/>
            <person name="Lee Y."/>
            <person name="Oh S."/>
            <person name="Lee J.H."/>
            <person name="Choi E."/>
            <person name="Choi E."/>
            <person name="Lee S.E."/>
            <person name="Jeon J."/>
            <person name="Kim H."/>
            <person name="Choi G."/>
            <person name="Song H."/>
            <person name="Lee J."/>
            <person name="Lee S.C."/>
            <person name="Kwon J.K."/>
            <person name="Lee H.Y."/>
            <person name="Koo N."/>
            <person name="Hong Y."/>
            <person name="Kim R.W."/>
            <person name="Kang W.H."/>
            <person name="Huh J.H."/>
            <person name="Kang B.C."/>
            <person name="Yang T.J."/>
            <person name="Lee Y.H."/>
            <person name="Bennetzen J.L."/>
            <person name="Choi D."/>
        </authorList>
    </citation>
    <scope>NUCLEOTIDE SEQUENCE [LARGE SCALE GENOMIC DNA]</scope>
    <source>
        <strain evidence="3">cv. PBC81</strain>
    </source>
</reference>
<evidence type="ECO:0000259" key="1">
    <source>
        <dbReference type="Pfam" id="PF03478"/>
    </source>
</evidence>
<dbReference type="AlphaFoldDB" id="A0A2G2VZP9"/>
<sequence>MAETRDDYRECYSLSRKKVSRVFLPEVKNRQCYPTEGWICTVNINAKEMNLLHPFSRISIQLPLRKELGALAEKRFPSRERREWYHSISRAVLSASPSVTSDYVLAVYYSANFDHLACWRPGDLNWTYVDFDHCGESEVGYISMDKDHFSIFELLYYTKEFGYVTVGGLYCKDPIKKVFIKVENDLTLVSLVEDLKYGDFLDLYVNHVVDKLEVVEDGVPSAFLCGPVGDQSSNVVGENSNVGEYISTFHDINFEGLHEKPTQTDNIDVEFGADELSYLEEAETDLDSSANSQEFNIPEDDDFEIDKELRTFRNERRSYVEKKETCPK</sequence>
<dbReference type="InterPro" id="IPR005174">
    <property type="entry name" value="KIB1-4_b-propeller"/>
</dbReference>
<protein>
    <recommendedName>
        <fullName evidence="1">KIB1-4 beta-propeller domain-containing protein</fullName>
    </recommendedName>
</protein>